<dbReference type="Proteomes" id="UP000694930">
    <property type="component" value="Chromosome 2"/>
</dbReference>
<protein>
    <submittedName>
        <fullName evidence="3">Agamous-like MADS-box protein AGL61</fullName>
    </submittedName>
</protein>
<accession>A0ABM1G1H9</accession>
<dbReference type="Gene3D" id="3.40.1810.10">
    <property type="entry name" value="Transcription factor, MADS-box"/>
    <property type="match status" value="1"/>
</dbReference>
<reference evidence="2" key="1">
    <citation type="journal article" date="2014" name="Nat. Genet.">
        <title>The genome of the stress-tolerant wild tomato species Solanum pennellii.</title>
        <authorList>
            <person name="Bolger A."/>
            <person name="Scossa F."/>
            <person name="Bolger M.E."/>
            <person name="Lanz C."/>
            <person name="Maumus F."/>
            <person name="Tohge T."/>
            <person name="Quesneville H."/>
            <person name="Alseekh S."/>
            <person name="Sorensen I."/>
            <person name="Lichtenstein G."/>
            <person name="Fich E.A."/>
            <person name="Conte M."/>
            <person name="Keller H."/>
            <person name="Schneeberger K."/>
            <person name="Schwacke R."/>
            <person name="Ofner I."/>
            <person name="Vrebalov J."/>
            <person name="Xu Y."/>
            <person name="Osorio S."/>
            <person name="Aflitos S.A."/>
            <person name="Schijlen E."/>
            <person name="Jimenez-Gomez J.M."/>
            <person name="Ryngajllo M."/>
            <person name="Kimura S."/>
            <person name="Kumar R."/>
            <person name="Koenig D."/>
            <person name="Headland L.R."/>
            <person name="Maloof J.N."/>
            <person name="Sinha N."/>
            <person name="van Ham R.C."/>
            <person name="Lankhorst R.K."/>
            <person name="Mao L."/>
            <person name="Vogel A."/>
            <person name="Arsova B."/>
            <person name="Panstruga R."/>
            <person name="Fei Z."/>
            <person name="Rose J.K."/>
            <person name="Zamir D."/>
            <person name="Carrari F."/>
            <person name="Giovannoni J.J."/>
            <person name="Weigel D."/>
            <person name="Usadel B."/>
            <person name="Fernie A.R."/>
        </authorList>
    </citation>
    <scope>NUCLEOTIDE SEQUENCE [LARGE SCALE GENOMIC DNA]</scope>
    <source>
        <strain evidence="2">cv. LA0716</strain>
    </source>
</reference>
<dbReference type="RefSeq" id="XP_015064606.1">
    <property type="nucleotide sequence ID" value="XM_015209120.1"/>
</dbReference>
<proteinExistence type="predicted"/>
<name>A0ABM1G1H9_SOLPN</name>
<evidence type="ECO:0000256" key="1">
    <source>
        <dbReference type="SAM" id="MobiDB-lite"/>
    </source>
</evidence>
<dbReference type="InterPro" id="IPR036879">
    <property type="entry name" value="TF_MADSbox_sf"/>
</dbReference>
<feature type="region of interest" description="Disordered" evidence="1">
    <location>
        <begin position="1"/>
        <end position="25"/>
    </location>
</feature>
<dbReference type="SUPFAM" id="SSF55455">
    <property type="entry name" value="SRF-like"/>
    <property type="match status" value="1"/>
</dbReference>
<evidence type="ECO:0000313" key="2">
    <source>
        <dbReference type="Proteomes" id="UP000694930"/>
    </source>
</evidence>
<reference evidence="3" key="2">
    <citation type="submission" date="2025-08" db="UniProtKB">
        <authorList>
            <consortium name="RefSeq"/>
        </authorList>
    </citation>
    <scope>IDENTIFICATION</scope>
</reference>
<gene>
    <name evidence="3" type="primary">LOC107009784</name>
</gene>
<sequence length="178" mass="20109">MADRDGGQIKTTNAYGRRRTDEGVRTEADRLDDGVRTEITTLIFKGGQKKTLFHDAEKFASRIGADVGVVLFSPGEKPCSYGSSSIEEIIENFLKVKQEDRQCGYAEGKSNNFKALEDLNKKLQTCNEKGKKRVLMHKNMHPGSETPQDKHMEEQKLALKLRVEMIKKETQSSIWSSI</sequence>
<evidence type="ECO:0000313" key="3">
    <source>
        <dbReference type="RefSeq" id="XP_015064606.1"/>
    </source>
</evidence>
<organism evidence="2 3">
    <name type="scientific">Solanum pennellii</name>
    <name type="common">Tomato</name>
    <name type="synonym">Lycopersicon pennellii</name>
    <dbReference type="NCBI Taxonomy" id="28526"/>
    <lineage>
        <taxon>Eukaryota</taxon>
        <taxon>Viridiplantae</taxon>
        <taxon>Streptophyta</taxon>
        <taxon>Embryophyta</taxon>
        <taxon>Tracheophyta</taxon>
        <taxon>Spermatophyta</taxon>
        <taxon>Magnoliopsida</taxon>
        <taxon>eudicotyledons</taxon>
        <taxon>Gunneridae</taxon>
        <taxon>Pentapetalae</taxon>
        <taxon>asterids</taxon>
        <taxon>lamiids</taxon>
        <taxon>Solanales</taxon>
        <taxon>Solanaceae</taxon>
        <taxon>Solanoideae</taxon>
        <taxon>Solaneae</taxon>
        <taxon>Solanum</taxon>
        <taxon>Solanum subgen. Lycopersicon</taxon>
    </lineage>
</organism>
<dbReference type="GeneID" id="107009784"/>
<keyword evidence="2" id="KW-1185">Reference proteome</keyword>